<sequence length="228" mass="26476">MNLSNLKNYQSKQLVYPHRRKSLSKVVLDHSIPITILQEINQLIDDLLKLDEETAMQRLQTLGKSNNKLNLFLDFMQTVEEDAVSNLNSNNKDKKLSSEYQETKNNNKRELTTAESQKCRGTTPRFKQESNIDFDSSRNKLEENMDSRKRSNFPGFDLPFSPQPISSPDKMFNYQTQNTIFSIKKQTITKTTSQAQQEKQAEELKNLQQQLIESNEEEILVTESFETS</sequence>
<organism evidence="3 4">
    <name type="scientific">Stylonychia lemnae</name>
    <name type="common">Ciliate</name>
    <dbReference type="NCBI Taxonomy" id="5949"/>
    <lineage>
        <taxon>Eukaryota</taxon>
        <taxon>Sar</taxon>
        <taxon>Alveolata</taxon>
        <taxon>Ciliophora</taxon>
        <taxon>Intramacronucleata</taxon>
        <taxon>Spirotrichea</taxon>
        <taxon>Stichotrichia</taxon>
        <taxon>Sporadotrichida</taxon>
        <taxon>Oxytrichidae</taxon>
        <taxon>Stylonychinae</taxon>
        <taxon>Stylonychia</taxon>
    </lineage>
</organism>
<protein>
    <submittedName>
        <fullName evidence="3">Uncharacterized protein</fullName>
    </submittedName>
</protein>
<dbReference type="Proteomes" id="UP000039865">
    <property type="component" value="Unassembled WGS sequence"/>
</dbReference>
<dbReference type="InParanoid" id="A0A078ACT0"/>
<gene>
    <name evidence="3" type="primary">Contig2633.g2826</name>
    <name evidence="3" type="ORF">STYLEM_7629</name>
</gene>
<dbReference type="EMBL" id="CCKQ01007286">
    <property type="protein sequence ID" value="CDW78648.1"/>
    <property type="molecule type" value="Genomic_DNA"/>
</dbReference>
<evidence type="ECO:0000256" key="1">
    <source>
        <dbReference type="SAM" id="Coils"/>
    </source>
</evidence>
<feature type="region of interest" description="Disordered" evidence="2">
    <location>
        <begin position="86"/>
        <end position="128"/>
    </location>
</feature>
<proteinExistence type="predicted"/>
<keyword evidence="1" id="KW-0175">Coiled coil</keyword>
<reference evidence="3 4" key="1">
    <citation type="submission" date="2014-06" db="EMBL/GenBank/DDBJ databases">
        <authorList>
            <person name="Swart Estienne"/>
        </authorList>
    </citation>
    <scope>NUCLEOTIDE SEQUENCE [LARGE SCALE GENOMIC DNA]</scope>
    <source>
        <strain evidence="3 4">130c</strain>
    </source>
</reference>
<name>A0A078ACT0_STYLE</name>
<accession>A0A078ACT0</accession>
<evidence type="ECO:0000313" key="3">
    <source>
        <dbReference type="EMBL" id="CDW78648.1"/>
    </source>
</evidence>
<evidence type="ECO:0000313" key="4">
    <source>
        <dbReference type="Proteomes" id="UP000039865"/>
    </source>
</evidence>
<evidence type="ECO:0000256" key="2">
    <source>
        <dbReference type="SAM" id="MobiDB-lite"/>
    </source>
</evidence>
<feature type="coiled-coil region" evidence="1">
    <location>
        <begin position="190"/>
        <end position="218"/>
    </location>
</feature>
<feature type="compositionally biased region" description="Basic and acidic residues" evidence="2">
    <location>
        <begin position="91"/>
        <end position="112"/>
    </location>
</feature>
<dbReference type="AlphaFoldDB" id="A0A078ACT0"/>
<keyword evidence="4" id="KW-1185">Reference proteome</keyword>